<dbReference type="InterPro" id="IPR023780">
    <property type="entry name" value="Chromo_domain"/>
</dbReference>
<gene>
    <name evidence="5" type="ORF">NMOB1V02_LOCUS7273</name>
</gene>
<dbReference type="SMART" id="SM00300">
    <property type="entry name" value="ChSh"/>
    <property type="match status" value="1"/>
</dbReference>
<name>A0A7R9BQE4_9CRUS</name>
<sequence>MRRGRPPGRVATSSQQPKEEYVVERIIDRRYRNGKKEYFLSWKGYPPEYDSWEPEDNLDCPDLVAQFEVARAQNQQTNEKDEALDKLNDPSPGIRRIRGFSEGWKPEKILAASKYEGDLIFLMKWEGHDETELVPAKVCNHKCPQVVNRMFNSVCGDILTAGLQKVSDRLESLLREIKHQLPKRESGRMNHPLAEHLRMLNVLDSRITFLKMTYRRFMEANLCPFIPGKVLDEMVFVLDMVGTKKKLVAADKVMDSLRDYSSMAIEHFEDEIAPIFTSEQKDLDVCTSVQKKCKYVAPLMMSPALGIIDVKIAQSSGTFSGAKSMSNFASEKLLLERSPADLLVRMRLNANSVMESFSSIRTDLEKLETRCQPSCVDNPSSSIPQLVERERNIKMRLQTLEKRLLKKELAPVKVLAKRPHASECLDASRKPKIPRGLSEIQK</sequence>
<dbReference type="CDD" id="cd18631">
    <property type="entry name" value="CD_HP1_like"/>
    <property type="match status" value="1"/>
</dbReference>
<evidence type="ECO:0000256" key="1">
    <source>
        <dbReference type="ARBA" id="ARBA00004123"/>
    </source>
</evidence>
<dbReference type="PRINTS" id="PR00504">
    <property type="entry name" value="CHROMODOMAIN"/>
</dbReference>
<dbReference type="SUPFAM" id="SSF54160">
    <property type="entry name" value="Chromo domain-like"/>
    <property type="match status" value="2"/>
</dbReference>
<evidence type="ECO:0000313" key="5">
    <source>
        <dbReference type="EMBL" id="CAD7279604.1"/>
    </source>
</evidence>
<evidence type="ECO:0000259" key="4">
    <source>
        <dbReference type="PROSITE" id="PS50013"/>
    </source>
</evidence>
<dbReference type="Pfam" id="PF01393">
    <property type="entry name" value="Chromo_shadow"/>
    <property type="match status" value="1"/>
</dbReference>
<dbReference type="InterPro" id="IPR000953">
    <property type="entry name" value="Chromo/chromo_shadow_dom"/>
</dbReference>
<dbReference type="EMBL" id="CAJPEX010001702">
    <property type="protein sequence ID" value="CAG0919756.1"/>
    <property type="molecule type" value="Genomic_DNA"/>
</dbReference>
<protein>
    <recommendedName>
        <fullName evidence="4">Chromo domain-containing protein</fullName>
    </recommendedName>
</protein>
<proteinExistence type="predicted"/>
<keyword evidence="6" id="KW-1185">Reference proteome</keyword>
<accession>A0A7R9BQE4</accession>
<keyword evidence="2" id="KW-0539">Nucleus</keyword>
<reference evidence="5" key="1">
    <citation type="submission" date="2020-11" db="EMBL/GenBank/DDBJ databases">
        <authorList>
            <person name="Tran Van P."/>
        </authorList>
    </citation>
    <scope>NUCLEOTIDE SEQUENCE</scope>
</reference>
<dbReference type="AlphaFoldDB" id="A0A7R9BQE4"/>
<dbReference type="InterPro" id="IPR008251">
    <property type="entry name" value="Chromo_shadow_dom"/>
</dbReference>
<dbReference type="Gene3D" id="2.40.50.40">
    <property type="match status" value="2"/>
</dbReference>
<dbReference type="InterPro" id="IPR051219">
    <property type="entry name" value="Heterochromatin_chromo-domain"/>
</dbReference>
<evidence type="ECO:0000313" key="6">
    <source>
        <dbReference type="Proteomes" id="UP000678499"/>
    </source>
</evidence>
<dbReference type="GO" id="GO:0005694">
    <property type="term" value="C:chromosome"/>
    <property type="evidence" value="ECO:0007669"/>
    <property type="project" value="UniProtKB-ARBA"/>
</dbReference>
<feature type="region of interest" description="Disordered" evidence="3">
    <location>
        <begin position="423"/>
        <end position="442"/>
    </location>
</feature>
<dbReference type="InterPro" id="IPR016197">
    <property type="entry name" value="Chromo-like_dom_sf"/>
</dbReference>
<dbReference type="PANTHER" id="PTHR22812">
    <property type="entry name" value="CHROMOBOX PROTEIN"/>
    <property type="match status" value="1"/>
</dbReference>
<dbReference type="SMART" id="SM00298">
    <property type="entry name" value="CHROMO"/>
    <property type="match status" value="2"/>
</dbReference>
<dbReference type="GO" id="GO:0005634">
    <property type="term" value="C:nucleus"/>
    <property type="evidence" value="ECO:0007669"/>
    <property type="project" value="UniProtKB-SubCell"/>
</dbReference>
<dbReference type="PROSITE" id="PS50013">
    <property type="entry name" value="CHROMO_2"/>
    <property type="match status" value="2"/>
</dbReference>
<dbReference type="EMBL" id="OA883739">
    <property type="protein sequence ID" value="CAD7279604.1"/>
    <property type="molecule type" value="Genomic_DNA"/>
</dbReference>
<dbReference type="Pfam" id="PF00385">
    <property type="entry name" value="Chromo"/>
    <property type="match status" value="1"/>
</dbReference>
<dbReference type="OrthoDB" id="5860767at2759"/>
<evidence type="ECO:0000256" key="2">
    <source>
        <dbReference type="ARBA" id="ARBA00023242"/>
    </source>
</evidence>
<dbReference type="InterPro" id="IPR017984">
    <property type="entry name" value="Chromo_dom_subgr"/>
</dbReference>
<dbReference type="Proteomes" id="UP000678499">
    <property type="component" value="Unassembled WGS sequence"/>
</dbReference>
<feature type="domain" description="Chromo" evidence="4">
    <location>
        <begin position="104"/>
        <end position="152"/>
    </location>
</feature>
<feature type="domain" description="Chromo" evidence="4">
    <location>
        <begin position="21"/>
        <end position="79"/>
    </location>
</feature>
<organism evidence="5">
    <name type="scientific">Notodromas monacha</name>
    <dbReference type="NCBI Taxonomy" id="399045"/>
    <lineage>
        <taxon>Eukaryota</taxon>
        <taxon>Metazoa</taxon>
        <taxon>Ecdysozoa</taxon>
        <taxon>Arthropoda</taxon>
        <taxon>Crustacea</taxon>
        <taxon>Oligostraca</taxon>
        <taxon>Ostracoda</taxon>
        <taxon>Podocopa</taxon>
        <taxon>Podocopida</taxon>
        <taxon>Cypridocopina</taxon>
        <taxon>Cypridoidea</taxon>
        <taxon>Cyprididae</taxon>
        <taxon>Notodromas</taxon>
    </lineage>
</organism>
<evidence type="ECO:0000256" key="3">
    <source>
        <dbReference type="SAM" id="MobiDB-lite"/>
    </source>
</evidence>
<comment type="subcellular location">
    <subcellularLocation>
        <location evidence="1">Nucleus</location>
    </subcellularLocation>
</comment>